<feature type="compositionally biased region" description="Polar residues" evidence="1">
    <location>
        <begin position="82"/>
        <end position="95"/>
    </location>
</feature>
<sequence>MWKMSFFTIMLATVFLGGCNWGNNATEETPMEDVGNDIRRGVNDVENAVDPDHPNDVYNDRDVNGVDRGTVNDNNVIPEATTPGSNADVNSSNGYDNVPNANGVERNDNMNGTNGANNKDVIDDNVDVRDRDNNR</sequence>
<keyword evidence="4" id="KW-1185">Reference proteome</keyword>
<feature type="signal peptide" evidence="2">
    <location>
        <begin position="1"/>
        <end position="25"/>
    </location>
</feature>
<evidence type="ECO:0000256" key="2">
    <source>
        <dbReference type="SAM" id="SignalP"/>
    </source>
</evidence>
<proteinExistence type="predicted"/>
<feature type="compositionally biased region" description="Basic and acidic residues" evidence="1">
    <location>
        <begin position="120"/>
        <end position="135"/>
    </location>
</feature>
<dbReference type="RefSeq" id="WP_107947510.1">
    <property type="nucleotide sequence ID" value="NZ_CP073713.1"/>
</dbReference>
<evidence type="ECO:0000313" key="4">
    <source>
        <dbReference type="Proteomes" id="UP001549363"/>
    </source>
</evidence>
<feature type="region of interest" description="Disordered" evidence="1">
    <location>
        <begin position="44"/>
        <end position="135"/>
    </location>
</feature>
<dbReference type="PROSITE" id="PS51257">
    <property type="entry name" value="PROKAR_LIPOPROTEIN"/>
    <property type="match status" value="1"/>
</dbReference>
<gene>
    <name evidence="3" type="ORF">ABIA69_001753</name>
</gene>
<protein>
    <recommendedName>
        <fullName evidence="5">Lipoprotein</fullName>
    </recommendedName>
</protein>
<accession>A0ABV2PI32</accession>
<reference evidence="3 4" key="1">
    <citation type="submission" date="2024-06" db="EMBL/GenBank/DDBJ databases">
        <title>Sorghum-associated microbial communities from plants grown in Nebraska, USA.</title>
        <authorList>
            <person name="Schachtman D."/>
        </authorList>
    </citation>
    <scope>NUCLEOTIDE SEQUENCE [LARGE SCALE GENOMIC DNA]</scope>
    <source>
        <strain evidence="3 4">736</strain>
    </source>
</reference>
<evidence type="ECO:0000313" key="3">
    <source>
        <dbReference type="EMBL" id="MET4560609.1"/>
    </source>
</evidence>
<name>A0ABV2PI32_9BACI</name>
<organism evidence="3 4">
    <name type="scientific">Lysinibacillus parviboronicapiens</name>
    <dbReference type="NCBI Taxonomy" id="436516"/>
    <lineage>
        <taxon>Bacteria</taxon>
        <taxon>Bacillati</taxon>
        <taxon>Bacillota</taxon>
        <taxon>Bacilli</taxon>
        <taxon>Bacillales</taxon>
        <taxon>Bacillaceae</taxon>
        <taxon>Lysinibacillus</taxon>
    </lineage>
</organism>
<feature type="compositionally biased region" description="Basic and acidic residues" evidence="1">
    <location>
        <begin position="50"/>
        <end position="65"/>
    </location>
</feature>
<dbReference type="EMBL" id="JBEPSB010000006">
    <property type="protein sequence ID" value="MET4560609.1"/>
    <property type="molecule type" value="Genomic_DNA"/>
</dbReference>
<keyword evidence="2" id="KW-0732">Signal</keyword>
<dbReference type="Proteomes" id="UP001549363">
    <property type="component" value="Unassembled WGS sequence"/>
</dbReference>
<evidence type="ECO:0008006" key="5">
    <source>
        <dbReference type="Google" id="ProtNLM"/>
    </source>
</evidence>
<feature type="chain" id="PRO_5046396583" description="Lipoprotein" evidence="2">
    <location>
        <begin position="26"/>
        <end position="135"/>
    </location>
</feature>
<comment type="caution">
    <text evidence="3">The sequence shown here is derived from an EMBL/GenBank/DDBJ whole genome shotgun (WGS) entry which is preliminary data.</text>
</comment>
<evidence type="ECO:0000256" key="1">
    <source>
        <dbReference type="SAM" id="MobiDB-lite"/>
    </source>
</evidence>
<feature type="compositionally biased region" description="Low complexity" evidence="1">
    <location>
        <begin position="109"/>
        <end position="119"/>
    </location>
</feature>